<keyword evidence="6" id="KW-0949">S-adenosyl-L-methionine</keyword>
<keyword evidence="11" id="KW-0103">Bromodomain</keyword>
<dbReference type="PROSITE" id="PS51215">
    <property type="entry name" value="AWS"/>
    <property type="match status" value="1"/>
</dbReference>
<feature type="region of interest" description="Disordered" evidence="13">
    <location>
        <begin position="987"/>
        <end position="1366"/>
    </location>
</feature>
<evidence type="ECO:0000256" key="8">
    <source>
        <dbReference type="ARBA" id="ARBA00022771"/>
    </source>
</evidence>
<feature type="compositionally biased region" description="Low complexity" evidence="13">
    <location>
        <begin position="797"/>
        <end position="806"/>
    </location>
</feature>
<evidence type="ECO:0000256" key="10">
    <source>
        <dbReference type="ARBA" id="ARBA00022853"/>
    </source>
</evidence>
<dbReference type="Pfam" id="PF00439">
    <property type="entry name" value="Bromodomain"/>
    <property type="match status" value="1"/>
</dbReference>
<dbReference type="InterPro" id="IPR003616">
    <property type="entry name" value="Post-SET_dom"/>
</dbReference>
<feature type="compositionally biased region" description="Low complexity" evidence="13">
    <location>
        <begin position="621"/>
        <end position="636"/>
    </location>
</feature>
<feature type="compositionally biased region" description="Low complexity" evidence="13">
    <location>
        <begin position="452"/>
        <end position="467"/>
    </location>
</feature>
<evidence type="ECO:0000256" key="6">
    <source>
        <dbReference type="ARBA" id="ARBA00022691"/>
    </source>
</evidence>
<evidence type="ECO:0000256" key="13">
    <source>
        <dbReference type="SAM" id="MobiDB-lite"/>
    </source>
</evidence>
<dbReference type="CDD" id="cd04717">
    <property type="entry name" value="BAH_polybromo"/>
    <property type="match status" value="1"/>
</dbReference>
<keyword evidence="5" id="KW-0808">Transferase</keyword>
<feature type="compositionally biased region" description="Basic and acidic residues" evidence="13">
    <location>
        <begin position="560"/>
        <end position="569"/>
    </location>
</feature>
<dbReference type="OrthoDB" id="79252at2759"/>
<dbReference type="PANTHER" id="PTHR46147:SF3">
    <property type="entry name" value="HISTONE-LYSINE N-METHYLTRANSFERASE ASH1"/>
    <property type="match status" value="1"/>
</dbReference>
<dbReference type="PANTHER" id="PTHR46147">
    <property type="entry name" value="HISTONE-LYSINE N-METHYLTRANSFERASE ASH1"/>
    <property type="match status" value="1"/>
</dbReference>
<feature type="compositionally biased region" description="Low complexity" evidence="13">
    <location>
        <begin position="209"/>
        <end position="222"/>
    </location>
</feature>
<reference evidence="14" key="1">
    <citation type="submission" date="2020-11" db="EMBL/GenBank/DDBJ databases">
        <authorList>
            <person name="Tran Van P."/>
        </authorList>
    </citation>
    <scope>NUCLEOTIDE SEQUENCE</scope>
</reference>
<dbReference type="Gene3D" id="2.30.30.490">
    <property type="match status" value="1"/>
</dbReference>
<organism evidence="14">
    <name type="scientific">Cyprideis torosa</name>
    <dbReference type="NCBI Taxonomy" id="163714"/>
    <lineage>
        <taxon>Eukaryota</taxon>
        <taxon>Metazoa</taxon>
        <taxon>Ecdysozoa</taxon>
        <taxon>Arthropoda</taxon>
        <taxon>Crustacea</taxon>
        <taxon>Oligostraca</taxon>
        <taxon>Ostracoda</taxon>
        <taxon>Podocopa</taxon>
        <taxon>Podocopida</taxon>
        <taxon>Cytherocopina</taxon>
        <taxon>Cytheroidea</taxon>
        <taxon>Cytherideidae</taxon>
        <taxon>Cyprideis</taxon>
    </lineage>
</organism>
<feature type="region of interest" description="Disordered" evidence="13">
    <location>
        <begin position="110"/>
        <end position="572"/>
    </location>
</feature>
<keyword evidence="4" id="KW-0489">Methyltransferase</keyword>
<feature type="compositionally biased region" description="Basic and acidic residues" evidence="13">
    <location>
        <begin position="330"/>
        <end position="349"/>
    </location>
</feature>
<feature type="compositionally biased region" description="Basic and acidic residues" evidence="13">
    <location>
        <begin position="1059"/>
        <end position="1074"/>
    </location>
</feature>
<dbReference type="GO" id="GO:0008270">
    <property type="term" value="F:zinc ion binding"/>
    <property type="evidence" value="ECO:0007669"/>
    <property type="project" value="UniProtKB-KW"/>
</dbReference>
<dbReference type="GO" id="GO:0003682">
    <property type="term" value="F:chromatin binding"/>
    <property type="evidence" value="ECO:0007669"/>
    <property type="project" value="InterPro"/>
</dbReference>
<feature type="compositionally biased region" description="Basic residues" evidence="13">
    <location>
        <begin position="1228"/>
        <end position="1237"/>
    </location>
</feature>
<dbReference type="SUPFAM" id="SSF47370">
    <property type="entry name" value="Bromodomain"/>
    <property type="match status" value="1"/>
</dbReference>
<feature type="compositionally biased region" description="Basic and acidic residues" evidence="13">
    <location>
        <begin position="2207"/>
        <end position="2218"/>
    </location>
</feature>
<feature type="compositionally biased region" description="Polar residues" evidence="13">
    <location>
        <begin position="223"/>
        <end position="241"/>
    </location>
</feature>
<feature type="compositionally biased region" description="Low complexity" evidence="13">
    <location>
        <begin position="121"/>
        <end position="151"/>
    </location>
</feature>
<dbReference type="GO" id="GO:0006355">
    <property type="term" value="P:regulation of DNA-templated transcription"/>
    <property type="evidence" value="ECO:0007669"/>
    <property type="project" value="TreeGrafter"/>
</dbReference>
<feature type="compositionally biased region" description="Basic residues" evidence="13">
    <location>
        <begin position="946"/>
        <end position="966"/>
    </location>
</feature>
<evidence type="ECO:0000313" key="14">
    <source>
        <dbReference type="EMBL" id="CAD7223513.1"/>
    </source>
</evidence>
<dbReference type="SUPFAM" id="SSF57903">
    <property type="entry name" value="FYVE/PHD zinc finger"/>
    <property type="match status" value="1"/>
</dbReference>
<dbReference type="Gene3D" id="3.30.40.10">
    <property type="entry name" value="Zinc/RING finger domain, C3HC4 (zinc finger)"/>
    <property type="match status" value="1"/>
</dbReference>
<dbReference type="GO" id="GO:0005694">
    <property type="term" value="C:chromosome"/>
    <property type="evidence" value="ECO:0007669"/>
    <property type="project" value="UniProtKB-SubCell"/>
</dbReference>
<feature type="compositionally biased region" description="Low complexity" evidence="13">
    <location>
        <begin position="484"/>
        <end position="506"/>
    </location>
</feature>
<feature type="compositionally biased region" description="Polar residues" evidence="13">
    <location>
        <begin position="550"/>
        <end position="559"/>
    </location>
</feature>
<keyword evidence="3" id="KW-0158">Chromosome</keyword>
<evidence type="ECO:0000256" key="1">
    <source>
        <dbReference type="ARBA" id="ARBA00004123"/>
    </source>
</evidence>
<sequence length="2269" mass="250073">MTISTALAARSGGGDDGQSSQSNARTAPSSLVMTGSVFSIGSSQQQPFNFQIFSQQREWILDDSDSNDSTPLPSTVDIGVLRDSDGSLNTGVLETNGAASIGSMKGNASAWEDTSYDAEGETTSSSDSESSSDESYGSDDSSPPSSRVSEASGRHAKADFHIRETNFPVGISRKSADCSNTSSPARVEEPRPPIPPTSHHLPPRPTLKPAPLLTSPTSSTASQCKLSTATDSMVTVTSSLFSLPADKKPPSRPSHQPLHRFPTGQVIPITASPLSPPPSVPLPSRRNQHTGPSRSKLQTRKEQVGGASSVAVPSENSSGPPPARRSSRVTTDKKEERISRIAKELESLEKSVSGSSDEERLEVLDGEEVERVLAKSGPGSRSSDHQVIFESLEDEDDKSSSDLVSEALKSLEETSMKNRPLRKPAPSRLPAPLVPLPAGGAKPPTRSRPTKVPSVPTSSAPSTPPSALRMPFVSSSAQPPPTTPSLRSQPRPSVITSSSSSPFESPSFKRHRGFKTRRSHRGPGRPRKAGRKVKKERASTRQSRHRRESSSVAPQASLRQESETERPQDEQVVDLYCEMKRKRLSSHHPELQIDHEEKSLPKILEKLSSAKIESQTPPAFSSLSSDVAAATTSSGTTAHVHHVTASCHASGGAVTGDESAGDGDSVEEGGSSSARSGKRRKKSKLSGWRSKHRNIVDPVFLAELEDLATDLGKTGIPQAKPGEIHLPSIFCAFRYIKGRRKVRSGERQVKESEKRRRRAGAGNEDSSEQRLPLKKRHRHIVPLSPASNLSPDRSDASDAVAAAHVAQPAGSNRSKGKSKGKERPRNDQMVRRWSESSGTRARSSSSPSKGGSKDDSKISQSEQVVPPITLVGLGRPSTSKVKPSVRPAPEVLSFSQMAEESLRMPSSHLPPSSAPVCNGFAPVPTTSPVPCDPGLPPAASTGAQDKKRRRKINRTGFPAKRKKKSKVPVVVAKAPVKVGEERKVALVPPVTRRPMSPAERRKSGESPLLDQKISLKRAVTDRSPVDKAGSVSEEKKEPVAKATPGRGRPRAQNPSTEVGKGEECLSHGAVKREPVASSSTDVSLQRLVVTVDTVPQAPPDPPKQKRRKRRRGKLCGMDYGTKPRKSALAKKLKVETRPVVEVGIPAVHSLRSQSASPHRNLSPPTVAPLSPDRPRRSSAASQKSPLSSSQKAATSEKPSSHHKPLSPKPNSLISADSTSGNPPIATRRSSRPKAPRKRSGDALAPPAEDVKPAIDREPRASTSSKRQRFNSDLQHNLRSPPRIPKIRIKPVIKPPEELSPVKRKRGRPCSIKPSATAPSIKTEPPERLPPKKSCRRQPTAAEGGEVSPDLEEDAPLPLREREPGTSGAASFLDALSIETGDPEEEGSSAEGSVGVSDKLPKKKYAVAGLFSRQYKVNPDSERLPVPSNGSEATLPPPAYCSRYLRQTKRPYTLPYDLAWLHRSDRLPKRTTGLPSWNYKKIRTNVYFGVKPMLQEMHSCNCVPPTDSEELGCGEMCLNRLMLAECQKCACGSKCSNQKIQKHQWHPGIQRFMTDRKGFGVKTRLPIKKGEFILEYLGEVVTETEFKRRMNEIYQNDTHHYCLNLDRGLVIDGHRMGGEGRFVNHSCDPNCEMHKWLVSGLYRMALFAKRDIEKEEELSYDYNFSLFNPSEGQPCHCGGENCRGVIGGKTAAKVNNQNGSEGSEANKRSKEERKNSGSKKIIVPLKPLPPPVAVYVAKHRIFLLRNYHQIRRHRDALIQKLHGTEPSSQTPKVDDAFLTHFNALHTSRSVRTRQLAHADEDPEISRTARLAQVFKEICAAVTTAKDEEGQELAKDLMVLPSKKQYPGFYNVISEAMDLSTIQKNILRGHYKDVQTFDDDFTLLFEGYQRFFGYNSKIGQQAQALKRIFQETKLSLASPVEDILGELPQSFKLPLFQPIGNDVIRCPCEIIREEGLMIQCEKCNVWQHCECVGMSTAPDHYLCELCGSRAVPKEIPCLPLEPSPSPTSNEPVHFYVTLQREDGLTLRMTEYMYVMRDVPKEEQPEAIRVARETYENGGFDHEKYDIFCIEKLWKTTNGERMAFGHHFLRPNETYHEASRRFYPNEVMRVPLYEVIPIRLLVGQCWVLDPALYIRGRPLEAKEEHVFICEYRVDKRASIFTKSKTKFPPCTKSFAFFKFENKLKITRTLLPHQGGPRIECRNGCGRKREKKTEANKQDALKAKQPRPTLESVLQRLLAQMPVNQDPVDLSYLLDRKRIRRRPDFLNQSQGGR</sequence>
<feature type="compositionally biased region" description="Basic residues" evidence="13">
    <location>
        <begin position="1104"/>
        <end position="1113"/>
    </location>
</feature>
<feature type="compositionally biased region" description="Basic and acidic residues" evidence="13">
    <location>
        <begin position="1248"/>
        <end position="1259"/>
    </location>
</feature>
<dbReference type="InterPro" id="IPR013083">
    <property type="entry name" value="Znf_RING/FYVE/PHD"/>
</dbReference>
<dbReference type="GO" id="GO:0042800">
    <property type="term" value="F:histone H3K4 methyltransferase activity"/>
    <property type="evidence" value="ECO:0007669"/>
    <property type="project" value="TreeGrafter"/>
</dbReference>
<dbReference type="InterPro" id="IPR001025">
    <property type="entry name" value="BAH_dom"/>
</dbReference>
<dbReference type="PROSITE" id="PS51038">
    <property type="entry name" value="BAH"/>
    <property type="match status" value="1"/>
</dbReference>
<dbReference type="Pfam" id="PF17907">
    <property type="entry name" value="AWS"/>
    <property type="match status" value="1"/>
</dbReference>
<evidence type="ECO:0000256" key="2">
    <source>
        <dbReference type="ARBA" id="ARBA00004286"/>
    </source>
</evidence>
<gene>
    <name evidence="14" type="ORF">CTOB1V02_LOCUS1497</name>
</gene>
<dbReference type="PROSITE" id="PS50868">
    <property type="entry name" value="POST_SET"/>
    <property type="match status" value="1"/>
</dbReference>
<feature type="region of interest" description="Disordered" evidence="13">
    <location>
        <begin position="1692"/>
        <end position="1721"/>
    </location>
</feature>
<evidence type="ECO:0000256" key="7">
    <source>
        <dbReference type="ARBA" id="ARBA00022723"/>
    </source>
</evidence>
<feature type="compositionally biased region" description="Polar residues" evidence="13">
    <location>
        <begin position="1150"/>
        <end position="1163"/>
    </location>
</feature>
<dbReference type="PROSITE" id="PS50014">
    <property type="entry name" value="BROMODOMAIN_2"/>
    <property type="match status" value="1"/>
</dbReference>
<dbReference type="InterPro" id="IPR001214">
    <property type="entry name" value="SET_dom"/>
</dbReference>
<dbReference type="InterPro" id="IPR019786">
    <property type="entry name" value="Zinc_finger_PHD-type_CS"/>
</dbReference>
<keyword evidence="12" id="KW-0539">Nucleus</keyword>
<feature type="compositionally biased region" description="Basic residues" evidence="13">
    <location>
        <begin position="1122"/>
        <end position="1131"/>
    </location>
</feature>
<feature type="compositionally biased region" description="Low complexity" evidence="13">
    <location>
        <begin position="1177"/>
        <end position="1197"/>
    </location>
</feature>
<dbReference type="Gene3D" id="1.20.920.10">
    <property type="entry name" value="Bromodomain-like"/>
    <property type="match status" value="1"/>
</dbReference>
<dbReference type="InterPro" id="IPR043151">
    <property type="entry name" value="BAH_sf"/>
</dbReference>
<feature type="region of interest" description="Disordered" evidence="13">
    <location>
        <begin position="61"/>
        <end position="87"/>
    </location>
</feature>
<dbReference type="SMART" id="SM00508">
    <property type="entry name" value="PostSET"/>
    <property type="match status" value="1"/>
</dbReference>
<dbReference type="PROSITE" id="PS50280">
    <property type="entry name" value="SET"/>
    <property type="match status" value="1"/>
</dbReference>
<dbReference type="PROSITE" id="PS01359">
    <property type="entry name" value="ZF_PHD_1"/>
    <property type="match status" value="1"/>
</dbReference>
<feature type="region of interest" description="Disordered" evidence="13">
    <location>
        <begin position="613"/>
        <end position="636"/>
    </location>
</feature>
<keyword evidence="10" id="KW-0156">Chromatin regulator</keyword>
<dbReference type="FunFam" id="3.30.40.10:FF:000113">
    <property type="entry name" value="Histone-lysine N-methyltransferase"/>
    <property type="match status" value="1"/>
</dbReference>
<feature type="compositionally biased region" description="Basic residues" evidence="13">
    <location>
        <begin position="508"/>
        <end position="535"/>
    </location>
</feature>
<feature type="compositionally biased region" description="Basic and acidic residues" evidence="13">
    <location>
        <begin position="152"/>
        <end position="164"/>
    </location>
</feature>
<keyword evidence="9" id="KW-0862">Zinc</keyword>
<dbReference type="Pfam" id="PF20826">
    <property type="entry name" value="PHD_5"/>
    <property type="match status" value="1"/>
</dbReference>
<feature type="compositionally biased region" description="Basic and acidic residues" evidence="13">
    <location>
        <begin position="743"/>
        <end position="754"/>
    </location>
</feature>
<dbReference type="InterPro" id="IPR011011">
    <property type="entry name" value="Znf_FYVE_PHD"/>
</dbReference>
<evidence type="ECO:0000256" key="3">
    <source>
        <dbReference type="ARBA" id="ARBA00022454"/>
    </source>
</evidence>
<dbReference type="SMART" id="SM00570">
    <property type="entry name" value="AWS"/>
    <property type="match status" value="1"/>
</dbReference>
<dbReference type="InterPro" id="IPR001487">
    <property type="entry name" value="Bromodomain"/>
</dbReference>
<feature type="region of interest" description="Disordered" evidence="13">
    <location>
        <begin position="741"/>
        <end position="887"/>
    </location>
</feature>
<dbReference type="CDD" id="cd19174">
    <property type="entry name" value="SET_ASH1L"/>
    <property type="match status" value="1"/>
</dbReference>
<feature type="region of interest" description="Disordered" evidence="13">
    <location>
        <begin position="927"/>
        <end position="969"/>
    </location>
</feature>
<dbReference type="GO" id="GO:0032259">
    <property type="term" value="P:methylation"/>
    <property type="evidence" value="ECO:0007669"/>
    <property type="project" value="UniProtKB-KW"/>
</dbReference>
<dbReference type="Gene3D" id="2.170.270.10">
    <property type="entry name" value="SET domain"/>
    <property type="match status" value="1"/>
</dbReference>
<feature type="region of interest" description="Disordered" evidence="13">
    <location>
        <begin position="2198"/>
        <end position="2223"/>
    </location>
</feature>
<comment type="subcellular location">
    <subcellularLocation>
        <location evidence="2">Chromosome</location>
    </subcellularLocation>
    <subcellularLocation>
        <location evidence="1">Nucleus</location>
    </subcellularLocation>
</comment>
<proteinExistence type="predicted"/>
<dbReference type="InterPro" id="IPR006560">
    <property type="entry name" value="AWS_dom"/>
</dbReference>
<feature type="region of interest" description="Disordered" evidence="13">
    <location>
        <begin position="648"/>
        <end position="689"/>
    </location>
</feature>
<dbReference type="EMBL" id="OB660213">
    <property type="protein sequence ID" value="CAD7223513.1"/>
    <property type="molecule type" value="Genomic_DNA"/>
</dbReference>
<dbReference type="CDD" id="cd15548">
    <property type="entry name" value="PHD_ASH1L"/>
    <property type="match status" value="1"/>
</dbReference>
<dbReference type="InterPro" id="IPR043319">
    <property type="entry name" value="PHD_ASH1L"/>
</dbReference>
<feature type="region of interest" description="Disordered" evidence="13">
    <location>
        <begin position="1"/>
        <end position="28"/>
    </location>
</feature>
<feature type="compositionally biased region" description="Polar residues" evidence="13">
    <location>
        <begin position="1211"/>
        <end position="1221"/>
    </location>
</feature>
<accession>A0A7R8W6I5</accession>
<dbReference type="Pfam" id="PF00856">
    <property type="entry name" value="SET"/>
    <property type="match status" value="1"/>
</dbReference>
<evidence type="ECO:0000256" key="11">
    <source>
        <dbReference type="ARBA" id="ARBA00023117"/>
    </source>
</evidence>
<feature type="compositionally biased region" description="Polar residues" evidence="13">
    <location>
        <begin position="1260"/>
        <end position="1277"/>
    </location>
</feature>
<feature type="compositionally biased region" description="Low complexity" evidence="13">
    <location>
        <begin position="835"/>
        <end position="850"/>
    </location>
</feature>
<name>A0A7R8W6I5_9CRUS</name>
<keyword evidence="8" id="KW-0863">Zinc-finger</keyword>
<dbReference type="GO" id="GO:0005654">
    <property type="term" value="C:nucleoplasm"/>
    <property type="evidence" value="ECO:0007669"/>
    <property type="project" value="TreeGrafter"/>
</dbReference>
<feature type="compositionally biased region" description="Basic residues" evidence="13">
    <location>
        <begin position="676"/>
        <end position="689"/>
    </location>
</feature>
<evidence type="ECO:0000256" key="9">
    <source>
        <dbReference type="ARBA" id="ARBA00022833"/>
    </source>
</evidence>
<dbReference type="SUPFAM" id="SSF82199">
    <property type="entry name" value="SET domain"/>
    <property type="match status" value="1"/>
</dbReference>
<dbReference type="InterPro" id="IPR046341">
    <property type="entry name" value="SET_dom_sf"/>
</dbReference>
<dbReference type="SMART" id="SM00439">
    <property type="entry name" value="BAH"/>
    <property type="match status" value="1"/>
</dbReference>
<evidence type="ECO:0000256" key="5">
    <source>
        <dbReference type="ARBA" id="ARBA00022679"/>
    </source>
</evidence>
<protein>
    <submittedName>
        <fullName evidence="14">Uncharacterized protein</fullName>
    </submittedName>
</protein>
<feature type="compositionally biased region" description="Basic and acidic residues" evidence="13">
    <location>
        <begin position="357"/>
        <end position="373"/>
    </location>
</feature>
<evidence type="ECO:0000256" key="12">
    <source>
        <dbReference type="ARBA" id="ARBA00023242"/>
    </source>
</evidence>
<feature type="compositionally biased region" description="Polar residues" evidence="13">
    <location>
        <begin position="1692"/>
        <end position="1702"/>
    </location>
</feature>
<dbReference type="Pfam" id="PF01426">
    <property type="entry name" value="BAH"/>
    <property type="match status" value="1"/>
</dbReference>
<dbReference type="SMART" id="SM00317">
    <property type="entry name" value="SET"/>
    <property type="match status" value="1"/>
</dbReference>
<dbReference type="SMART" id="SM00297">
    <property type="entry name" value="BROMO"/>
    <property type="match status" value="1"/>
</dbReference>
<keyword evidence="7" id="KW-0479">Metal-binding</keyword>
<feature type="compositionally biased region" description="Pro residues" evidence="13">
    <location>
        <begin position="927"/>
        <end position="936"/>
    </location>
</feature>
<evidence type="ECO:0000256" key="4">
    <source>
        <dbReference type="ARBA" id="ARBA00022603"/>
    </source>
</evidence>
<feature type="compositionally biased region" description="Basic and acidic residues" evidence="13">
    <location>
        <begin position="1703"/>
        <end position="1714"/>
    </location>
</feature>
<dbReference type="InterPro" id="IPR036427">
    <property type="entry name" value="Bromodomain-like_sf"/>
</dbReference>
<feature type="compositionally biased region" description="Basic and acidic residues" evidence="13">
    <location>
        <begin position="819"/>
        <end position="834"/>
    </location>
</feature>